<evidence type="ECO:0000313" key="2">
    <source>
        <dbReference type="Proteomes" id="UP001642484"/>
    </source>
</evidence>
<dbReference type="EMBL" id="CAXAMN010014236">
    <property type="protein sequence ID" value="CAK9042833.1"/>
    <property type="molecule type" value="Genomic_DNA"/>
</dbReference>
<name>A0ABP0LV66_9DINO</name>
<comment type="caution">
    <text evidence="1">The sequence shown here is derived from an EMBL/GenBank/DDBJ whole genome shotgun (WGS) entry which is preliminary data.</text>
</comment>
<gene>
    <name evidence="1" type="ORF">CCMP2556_LOCUS22745</name>
</gene>
<reference evidence="1 2" key="1">
    <citation type="submission" date="2024-02" db="EMBL/GenBank/DDBJ databases">
        <authorList>
            <person name="Chen Y."/>
            <person name="Shah S."/>
            <person name="Dougan E. K."/>
            <person name="Thang M."/>
            <person name="Chan C."/>
        </authorList>
    </citation>
    <scope>NUCLEOTIDE SEQUENCE [LARGE SCALE GENOMIC DNA]</scope>
</reference>
<proteinExistence type="predicted"/>
<dbReference type="Proteomes" id="UP001642484">
    <property type="component" value="Unassembled WGS sequence"/>
</dbReference>
<evidence type="ECO:0000313" key="1">
    <source>
        <dbReference type="EMBL" id="CAK9042833.1"/>
    </source>
</evidence>
<accession>A0ABP0LV66</accession>
<protein>
    <submittedName>
        <fullName evidence="1">Uncharacterized protein</fullName>
    </submittedName>
</protein>
<organism evidence="1 2">
    <name type="scientific">Durusdinium trenchii</name>
    <dbReference type="NCBI Taxonomy" id="1381693"/>
    <lineage>
        <taxon>Eukaryota</taxon>
        <taxon>Sar</taxon>
        <taxon>Alveolata</taxon>
        <taxon>Dinophyceae</taxon>
        <taxon>Suessiales</taxon>
        <taxon>Symbiodiniaceae</taxon>
        <taxon>Durusdinium</taxon>
    </lineage>
</organism>
<sequence>MGSAAKNLALPAVLEALAGVFMILRAQKFEFRHDEDGTGAALVGIGAIVFAQSMMVFSANPRRVPKGALIAFKAVLSLCAVYAVVTTATERKRAWAEWQGALRWVGWMGHLKLAGVPSTKNSRLRSTERHVAV</sequence>
<keyword evidence="2" id="KW-1185">Reference proteome</keyword>